<comment type="caution">
    <text evidence="1">The sequence shown here is derived from an EMBL/GenBank/DDBJ whole genome shotgun (WGS) entry which is preliminary data.</text>
</comment>
<name>A0A834MRS9_VESVU</name>
<accession>A0A834MRS9</accession>
<evidence type="ECO:0000313" key="1">
    <source>
        <dbReference type="EMBL" id="KAF7382982.1"/>
    </source>
</evidence>
<organism evidence="1 2">
    <name type="scientific">Vespula vulgaris</name>
    <name type="common">Yellow jacket</name>
    <name type="synonym">Wasp</name>
    <dbReference type="NCBI Taxonomy" id="7454"/>
    <lineage>
        <taxon>Eukaryota</taxon>
        <taxon>Metazoa</taxon>
        <taxon>Ecdysozoa</taxon>
        <taxon>Arthropoda</taxon>
        <taxon>Hexapoda</taxon>
        <taxon>Insecta</taxon>
        <taxon>Pterygota</taxon>
        <taxon>Neoptera</taxon>
        <taxon>Endopterygota</taxon>
        <taxon>Hymenoptera</taxon>
        <taxon>Apocrita</taxon>
        <taxon>Aculeata</taxon>
        <taxon>Vespoidea</taxon>
        <taxon>Vespidae</taxon>
        <taxon>Vespinae</taxon>
        <taxon>Vespula</taxon>
    </lineage>
</organism>
<proteinExistence type="predicted"/>
<gene>
    <name evidence="1" type="ORF">HZH66_013384</name>
</gene>
<dbReference type="EMBL" id="JACSEA010000018">
    <property type="protein sequence ID" value="KAF7382982.1"/>
    <property type="molecule type" value="Genomic_DNA"/>
</dbReference>
<protein>
    <submittedName>
        <fullName evidence="1">Uncharacterized protein</fullName>
    </submittedName>
</protein>
<evidence type="ECO:0000313" key="2">
    <source>
        <dbReference type="Proteomes" id="UP000614350"/>
    </source>
</evidence>
<sequence length="165" mass="19636">MDGNVFNSYEKCRDPEYYYSDEAKSGRNPLHPANKFHAQNVDDDYESDTVYPQPYDIWDEDPIYAKNQLVDFFERLKKILSKSSAKLVEKFRKIPRRIPAYTWQKTIRPQVPPNIKEPIDFFKLLFTNELLNETFTKTNNYDEESRNSKYGNNAVDEYTRVLVNK</sequence>
<keyword evidence="2" id="KW-1185">Reference proteome</keyword>
<dbReference type="AlphaFoldDB" id="A0A834MRS9"/>
<reference evidence="1" key="1">
    <citation type="journal article" date="2020" name="G3 (Bethesda)">
        <title>High-Quality Assemblies for Three Invasive Social Wasps from the &lt;i&gt;Vespula&lt;/i&gt; Genus.</title>
        <authorList>
            <person name="Harrop T.W.R."/>
            <person name="Guhlin J."/>
            <person name="McLaughlin G.M."/>
            <person name="Permina E."/>
            <person name="Stockwell P."/>
            <person name="Gilligan J."/>
            <person name="Le Lec M.F."/>
            <person name="Gruber M.A.M."/>
            <person name="Quinn O."/>
            <person name="Lovegrove M."/>
            <person name="Duncan E.J."/>
            <person name="Remnant E.J."/>
            <person name="Van Eeckhoven J."/>
            <person name="Graham B."/>
            <person name="Knapp R.A."/>
            <person name="Langford K.W."/>
            <person name="Kronenberg Z."/>
            <person name="Press M.O."/>
            <person name="Eacker S.M."/>
            <person name="Wilson-Rankin E.E."/>
            <person name="Purcell J."/>
            <person name="Lester P.J."/>
            <person name="Dearden P.K."/>
        </authorList>
    </citation>
    <scope>NUCLEOTIDE SEQUENCE</scope>
    <source>
        <strain evidence="1">Marl-1</strain>
    </source>
</reference>
<dbReference type="Proteomes" id="UP000614350">
    <property type="component" value="Unassembled WGS sequence"/>
</dbReference>